<evidence type="ECO:0000313" key="3">
    <source>
        <dbReference type="Proteomes" id="UP000464507"/>
    </source>
</evidence>
<accession>A0A7L5AKP3</accession>
<dbReference type="InterPro" id="IPR011010">
    <property type="entry name" value="DNA_brk_join_enz"/>
</dbReference>
<name>A0A7L5AKP3_9MICO</name>
<sequence length="299" mass="32588">MTATPVGRPAYLPILALPYWDVIGAFVRGAVADSLAACARSERDLFAAATPMVLWAWQARGVPLERGRVFRRSMVEQFIHLGMPGAARGSRATLRSALWRMTEVLNPEDAPGTHRPIPRSVPTAPYTDAGVAELYSWANTQSTPNRSRDALALLALGLGAGLPTRELVEVRTGDIGFDTACDGTATASVVIWRGLPRVVPVEPGWVRTVRSVLDQLGEDSWMFCPGRTGTGSGQVTNFLTRSRTTLDVRPARMRATWLVRHLAGGTPADELLRIAGLKHYAALDKLVRFLPEHLPSKDF</sequence>
<dbReference type="GO" id="GO:0003677">
    <property type="term" value="F:DNA binding"/>
    <property type="evidence" value="ECO:0007669"/>
    <property type="project" value="InterPro"/>
</dbReference>
<dbReference type="Proteomes" id="UP000464507">
    <property type="component" value="Chromosome"/>
</dbReference>
<protein>
    <recommendedName>
        <fullName evidence="4">Integrase</fullName>
    </recommendedName>
</protein>
<keyword evidence="1" id="KW-0233">DNA recombination</keyword>
<dbReference type="Gene3D" id="1.10.443.10">
    <property type="entry name" value="Intergrase catalytic core"/>
    <property type="match status" value="1"/>
</dbReference>
<dbReference type="RefSeq" id="WP_161886748.1">
    <property type="nucleotide sequence ID" value="NZ_CP017146.1"/>
</dbReference>
<dbReference type="AlphaFoldDB" id="A0A7L5AKP3"/>
<dbReference type="InterPro" id="IPR013762">
    <property type="entry name" value="Integrase-like_cat_sf"/>
</dbReference>
<organism evidence="2 3">
    <name type="scientific">Marisediminicola antarctica</name>
    <dbReference type="NCBI Taxonomy" id="674079"/>
    <lineage>
        <taxon>Bacteria</taxon>
        <taxon>Bacillati</taxon>
        <taxon>Actinomycetota</taxon>
        <taxon>Actinomycetes</taxon>
        <taxon>Micrococcales</taxon>
        <taxon>Microbacteriaceae</taxon>
        <taxon>Marisediminicola</taxon>
    </lineage>
</organism>
<keyword evidence="3" id="KW-1185">Reference proteome</keyword>
<dbReference type="GO" id="GO:0006310">
    <property type="term" value="P:DNA recombination"/>
    <property type="evidence" value="ECO:0007669"/>
    <property type="project" value="UniProtKB-KW"/>
</dbReference>
<dbReference type="KEGG" id="mant:BHD05_12600"/>
<evidence type="ECO:0008006" key="4">
    <source>
        <dbReference type="Google" id="ProtNLM"/>
    </source>
</evidence>
<evidence type="ECO:0000256" key="1">
    <source>
        <dbReference type="ARBA" id="ARBA00023172"/>
    </source>
</evidence>
<dbReference type="SUPFAM" id="SSF56349">
    <property type="entry name" value="DNA breaking-rejoining enzymes"/>
    <property type="match status" value="1"/>
</dbReference>
<dbReference type="GO" id="GO:0015074">
    <property type="term" value="P:DNA integration"/>
    <property type="evidence" value="ECO:0007669"/>
    <property type="project" value="InterPro"/>
</dbReference>
<dbReference type="EMBL" id="CP017146">
    <property type="protein sequence ID" value="QHO70365.1"/>
    <property type="molecule type" value="Genomic_DNA"/>
</dbReference>
<gene>
    <name evidence="2" type="ORF">BHD05_12600</name>
</gene>
<proteinExistence type="predicted"/>
<dbReference type="OrthoDB" id="5189518at2"/>
<reference evidence="2 3" key="1">
    <citation type="submission" date="2016-09" db="EMBL/GenBank/DDBJ databases">
        <title>Complete genome sequence of microbes from the polar regions.</title>
        <authorList>
            <person name="Liao L."/>
            <person name="Chen B."/>
        </authorList>
    </citation>
    <scope>NUCLEOTIDE SEQUENCE [LARGE SCALE GENOMIC DNA]</scope>
    <source>
        <strain evidence="2 3">ZS314</strain>
    </source>
</reference>
<evidence type="ECO:0000313" key="2">
    <source>
        <dbReference type="EMBL" id="QHO70365.1"/>
    </source>
</evidence>